<organism evidence="2 3">
    <name type="scientific">Didymella pomorum</name>
    <dbReference type="NCBI Taxonomy" id="749634"/>
    <lineage>
        <taxon>Eukaryota</taxon>
        <taxon>Fungi</taxon>
        <taxon>Dikarya</taxon>
        <taxon>Ascomycota</taxon>
        <taxon>Pezizomycotina</taxon>
        <taxon>Dothideomycetes</taxon>
        <taxon>Pleosporomycetidae</taxon>
        <taxon>Pleosporales</taxon>
        <taxon>Pleosporineae</taxon>
        <taxon>Didymellaceae</taxon>
        <taxon>Didymella</taxon>
    </lineage>
</organism>
<dbReference type="AlphaFoldDB" id="A0A9W9D9V5"/>
<proteinExistence type="predicted"/>
<evidence type="ECO:0000313" key="3">
    <source>
        <dbReference type="Proteomes" id="UP001140510"/>
    </source>
</evidence>
<gene>
    <name evidence="2" type="ORF">N0V91_003881</name>
</gene>
<evidence type="ECO:0000256" key="1">
    <source>
        <dbReference type="SAM" id="MobiDB-lite"/>
    </source>
</evidence>
<sequence length="212" mass="23504">MQKRAREKKLAEQTTAEQSDSEARRDNITGAVHHSPQPEPKRPFSNTSDEQTLSIVHQQEQEEKHCHQVLNHLVNLIEAHPGDADDFKGVAICATTDAAVAKKAVEWLEWADDKIRIAEDLDEVTSRSAKRRKTRIAFTVHEHGQGIFPESATAEAIETATGNVPTLCKIVSDQIRVSVKHVQTPNSSATRSPLGHASTTRLHEVLRKMGSD</sequence>
<comment type="caution">
    <text evidence="2">The sequence shown here is derived from an EMBL/GenBank/DDBJ whole genome shotgun (WGS) entry which is preliminary data.</text>
</comment>
<feature type="region of interest" description="Disordered" evidence="1">
    <location>
        <begin position="1"/>
        <end position="49"/>
    </location>
</feature>
<evidence type="ECO:0000313" key="2">
    <source>
        <dbReference type="EMBL" id="KAJ4407612.1"/>
    </source>
</evidence>
<reference evidence="2" key="1">
    <citation type="submission" date="2022-10" db="EMBL/GenBank/DDBJ databases">
        <title>Tapping the CABI collections for fungal endophytes: first genome assemblies for Collariella, Neodidymelliopsis, Ascochyta clinopodiicola, Didymella pomorum, Didymosphaeria variabile, Neocosmospora piperis and Neocucurbitaria cava.</title>
        <authorList>
            <person name="Hill R."/>
        </authorList>
    </citation>
    <scope>NUCLEOTIDE SEQUENCE</scope>
    <source>
        <strain evidence="2">IMI 355091</strain>
    </source>
</reference>
<dbReference type="Proteomes" id="UP001140510">
    <property type="component" value="Unassembled WGS sequence"/>
</dbReference>
<dbReference type="EMBL" id="JAPEVA010000020">
    <property type="protein sequence ID" value="KAJ4407612.1"/>
    <property type="molecule type" value="Genomic_DNA"/>
</dbReference>
<name>A0A9W9D9V5_9PLEO</name>
<accession>A0A9W9D9V5</accession>
<protein>
    <submittedName>
        <fullName evidence="2">Uncharacterized protein</fullName>
    </submittedName>
</protein>
<dbReference type="OrthoDB" id="10635218at2759"/>
<keyword evidence="3" id="KW-1185">Reference proteome</keyword>